<evidence type="ECO:0000313" key="6">
    <source>
        <dbReference type="EMBL" id="KAL3791970.1"/>
    </source>
</evidence>
<evidence type="ECO:0000259" key="5">
    <source>
        <dbReference type="PROSITE" id="PS00624"/>
    </source>
</evidence>
<dbReference type="AlphaFoldDB" id="A0ABD3Q0X7"/>
<dbReference type="PROSITE" id="PS00624">
    <property type="entry name" value="GMC_OXRED_2"/>
    <property type="match status" value="1"/>
</dbReference>
<evidence type="ECO:0000256" key="2">
    <source>
        <dbReference type="ARBA" id="ARBA00010790"/>
    </source>
</evidence>
<dbReference type="Pfam" id="PF00732">
    <property type="entry name" value="GMC_oxred_N"/>
    <property type="match status" value="1"/>
</dbReference>
<feature type="domain" description="Glucose-methanol-choline oxidoreductase N-terminal" evidence="5">
    <location>
        <begin position="284"/>
        <end position="298"/>
    </location>
</feature>
<dbReference type="PANTHER" id="PTHR11552:SF147">
    <property type="entry name" value="CHOLINE DEHYDROGENASE, MITOCHONDRIAL"/>
    <property type="match status" value="1"/>
</dbReference>
<dbReference type="PIRSF" id="PIRSF000137">
    <property type="entry name" value="Alcohol_oxidase"/>
    <property type="match status" value="1"/>
</dbReference>
<dbReference type="InterPro" id="IPR000172">
    <property type="entry name" value="GMC_OxRdtase_N"/>
</dbReference>
<dbReference type="InterPro" id="IPR012132">
    <property type="entry name" value="GMC_OxRdtase"/>
</dbReference>
<dbReference type="EMBL" id="JALLPJ020000442">
    <property type="protein sequence ID" value="KAL3791970.1"/>
    <property type="molecule type" value="Genomic_DNA"/>
</dbReference>
<dbReference type="Proteomes" id="UP001530400">
    <property type="component" value="Unassembled WGS sequence"/>
</dbReference>
<dbReference type="InterPro" id="IPR036188">
    <property type="entry name" value="FAD/NAD-bd_sf"/>
</dbReference>
<name>A0ABD3Q0X7_9STRA</name>
<comment type="similarity">
    <text evidence="2">Belongs to the GMC oxidoreductase family.</text>
</comment>
<evidence type="ECO:0000313" key="7">
    <source>
        <dbReference type="Proteomes" id="UP001530400"/>
    </source>
</evidence>
<dbReference type="Pfam" id="PF05199">
    <property type="entry name" value="GMC_oxred_C"/>
    <property type="match status" value="1"/>
</dbReference>
<accession>A0ABD3Q0X7</accession>
<dbReference type="InterPro" id="IPR007867">
    <property type="entry name" value="GMC_OxRtase_C"/>
</dbReference>
<gene>
    <name evidence="6" type="ORF">ACHAWO_011225</name>
</gene>
<keyword evidence="4" id="KW-0274">FAD</keyword>
<dbReference type="SUPFAM" id="SSF54373">
    <property type="entry name" value="FAD-linked reductases, C-terminal domain"/>
    <property type="match status" value="1"/>
</dbReference>
<dbReference type="PANTHER" id="PTHR11552">
    <property type="entry name" value="GLUCOSE-METHANOL-CHOLINE GMC OXIDOREDUCTASE"/>
    <property type="match status" value="1"/>
</dbReference>
<keyword evidence="7" id="KW-1185">Reference proteome</keyword>
<reference evidence="6 7" key="1">
    <citation type="submission" date="2024-10" db="EMBL/GenBank/DDBJ databases">
        <title>Updated reference genomes for cyclostephanoid diatoms.</title>
        <authorList>
            <person name="Roberts W.R."/>
            <person name="Alverson A.J."/>
        </authorList>
    </citation>
    <scope>NUCLEOTIDE SEQUENCE [LARGE SCALE GENOMIC DNA]</scope>
    <source>
        <strain evidence="6 7">AJA010-31</strain>
    </source>
</reference>
<evidence type="ECO:0000256" key="4">
    <source>
        <dbReference type="ARBA" id="ARBA00022827"/>
    </source>
</evidence>
<comment type="caution">
    <text evidence="6">The sequence shown here is derived from an EMBL/GenBank/DDBJ whole genome shotgun (WGS) entry which is preliminary data.</text>
</comment>
<dbReference type="SUPFAM" id="SSF51905">
    <property type="entry name" value="FAD/NAD(P)-binding domain"/>
    <property type="match status" value="1"/>
</dbReference>
<sequence length="668" mass="73818">MNDEYDIIIIGGGPSSAGLLHGILIHLKGKDVKLRIAVIERGGYANDSPTSSFSQATDGHNDYTVSLRDWFAVAHYSSTNNESEVHYASRPTVLHASVPQTHLHNRIVDVPTGKGWGGSTNIHAGLLVPPPATDFESWPGGWKRRMISSVDYVMDAFEKQGAVEITPCQINAEINGAKIESVRTSSIQRSRVGYYSVLVQPLLEESPPLRECLTFLSGMEAERILIGPARNENENKCTGSSCARAWGVECLFASSTSSENNSQQADIQRRVILKAKSKIILCAGAIGSPSLLLASGIGHEQDLRDANITPWYKGPSCNHLKLNSIYTHLAVGRMLRDHILVPRMFLKNRRDDENDMSCNSIRGMWTVQLPMQHDNDIFGKYQIQLADGIAVDKMLSHFGAGAIRRGWKVPCLGHEVPSAWISTAFYSLRTALHFIVCHTPGLLNWVCAHFESINVCLMNPKSVGQVRLVRRSNEESTSNQSPRRLSDFEIVIDPGYLSNSHDKISLWRGWEAAASLKDQCGDMVEILPGYCFAILFKMHNIISCFLDWMKMLLLLGSNVTKNDIPSKQSNSSMPSWFGTYIAEFAVPYYHWSGTCAMKSIDDDDSLTDNQHAVDEFLRVRGISNLCVCDASVFPCITVPSALTCAALGYASAEFILAEILDVTQCKAI</sequence>
<evidence type="ECO:0000256" key="3">
    <source>
        <dbReference type="ARBA" id="ARBA00022630"/>
    </source>
</evidence>
<protein>
    <recommendedName>
        <fullName evidence="5">Glucose-methanol-choline oxidoreductase N-terminal domain-containing protein</fullName>
    </recommendedName>
</protein>
<keyword evidence="3" id="KW-0285">Flavoprotein</keyword>
<proteinExistence type="inferred from homology"/>
<organism evidence="6 7">
    <name type="scientific">Cyclotella atomus</name>
    <dbReference type="NCBI Taxonomy" id="382360"/>
    <lineage>
        <taxon>Eukaryota</taxon>
        <taxon>Sar</taxon>
        <taxon>Stramenopiles</taxon>
        <taxon>Ochrophyta</taxon>
        <taxon>Bacillariophyta</taxon>
        <taxon>Coscinodiscophyceae</taxon>
        <taxon>Thalassiosirophycidae</taxon>
        <taxon>Stephanodiscales</taxon>
        <taxon>Stephanodiscaceae</taxon>
        <taxon>Cyclotella</taxon>
    </lineage>
</organism>
<evidence type="ECO:0000256" key="1">
    <source>
        <dbReference type="ARBA" id="ARBA00001974"/>
    </source>
</evidence>
<comment type="cofactor">
    <cofactor evidence="1">
        <name>FAD</name>
        <dbReference type="ChEBI" id="CHEBI:57692"/>
    </cofactor>
</comment>
<dbReference type="Gene3D" id="3.50.50.60">
    <property type="entry name" value="FAD/NAD(P)-binding domain"/>
    <property type="match status" value="2"/>
</dbReference>